<dbReference type="RefSeq" id="XP_823124.1">
    <property type="nucleotide sequence ID" value="XM_818031.1"/>
</dbReference>
<reference evidence="2 3" key="2">
    <citation type="journal article" date="2005" name="Science">
        <title>The genome of the African trypanosome Trypanosoma brucei.</title>
        <authorList>
            <person name="Berriman M."/>
            <person name="Ghedin E."/>
            <person name="Hertz-Fowler C."/>
            <person name="Blandin G."/>
            <person name="Renauld H."/>
            <person name="Bartholomeu D.C."/>
            <person name="Lennard N.J."/>
            <person name="Caler E."/>
            <person name="Hamlin N.E."/>
            <person name="Haas B."/>
            <person name="Bohme U."/>
            <person name="Hannick L."/>
            <person name="Aslett M.A."/>
            <person name="Shallom J."/>
            <person name="Marcello L."/>
            <person name="Hou L."/>
            <person name="Wickstead B."/>
            <person name="Alsmark U.C."/>
            <person name="Arrowsmith C."/>
            <person name="Atkin R.J."/>
            <person name="Barron A.J."/>
            <person name="Bringaud F."/>
            <person name="Brooks K."/>
            <person name="Carrington M."/>
            <person name="Cherevach I."/>
            <person name="Chillingworth T.J."/>
            <person name="Churcher C."/>
            <person name="Clark L.N."/>
            <person name="Corton C.H."/>
            <person name="Cronin A."/>
            <person name="Davies R.M."/>
            <person name="Doggett J."/>
            <person name="Djikeng A."/>
            <person name="Feldblyum T."/>
            <person name="Field M.C."/>
            <person name="Fraser A."/>
            <person name="Goodhead I."/>
            <person name="Hance Z."/>
            <person name="Harper D."/>
            <person name="Harris B.R."/>
            <person name="Hauser H."/>
            <person name="Hostetler J."/>
            <person name="Ivens A."/>
            <person name="Jagels K."/>
            <person name="Johnson D."/>
            <person name="Johnson J."/>
            <person name="Jones K."/>
            <person name="Kerhornou A.X."/>
            <person name="Koo H."/>
            <person name="Larke N."/>
            <person name="Landfear S."/>
            <person name="Larkin C."/>
            <person name="Leech V."/>
            <person name="Line A."/>
            <person name="Lord A."/>
            <person name="Macleod A."/>
            <person name="Mooney P.J."/>
            <person name="Moule S."/>
            <person name="Martin D.M."/>
            <person name="Morgan G.W."/>
            <person name="Mungall K."/>
            <person name="Norbertczak H."/>
            <person name="Ormond D."/>
            <person name="Pai G."/>
            <person name="Peacock C.S."/>
            <person name="Peterson J."/>
            <person name="Quail M.A."/>
            <person name="Rabbinowitsch E."/>
            <person name="Rajandream M.A."/>
            <person name="Reitter C."/>
            <person name="Salzberg S.L."/>
            <person name="Sanders M."/>
            <person name="Schobel S."/>
            <person name="Sharp S."/>
            <person name="Simmonds M."/>
            <person name="Simpson A.J."/>
            <person name="Tallon L."/>
            <person name="Turner C.M."/>
            <person name="Tait A."/>
            <person name="Tivey A.R."/>
            <person name="Van Aken S."/>
            <person name="Walker D."/>
            <person name="Wanless D."/>
            <person name="Wang S."/>
            <person name="White B."/>
            <person name="White O."/>
            <person name="Whitehead S."/>
            <person name="Woodward J."/>
            <person name="Wortman J."/>
            <person name="Adams M.D."/>
            <person name="Embley T.M."/>
            <person name="Gull K."/>
            <person name="Ullu E."/>
            <person name="Barry J.D."/>
            <person name="Fairlamb A.H."/>
            <person name="Opperdoes F."/>
            <person name="Barrell B.G."/>
            <person name="Donelson J.E."/>
            <person name="Hall N."/>
            <person name="Fraser C.M."/>
            <person name="Melville S.E."/>
            <person name="El-Sayed N.M."/>
        </authorList>
    </citation>
    <scope>NUCLEOTIDE SEQUENCE [LARGE SCALE GENOMIC DNA]</scope>
    <source>
        <strain evidence="2 3">927/4 GUTat10.1</strain>
    </source>
</reference>
<dbReference type="EMBL" id="CM000208">
    <property type="protein sequence ID" value="EAN78296.1"/>
    <property type="molecule type" value="Genomic_DNA"/>
</dbReference>
<dbReference type="Proteomes" id="UP000008524">
    <property type="component" value="Chromosome 10"/>
</dbReference>
<protein>
    <submittedName>
        <fullName evidence="2">Uncharacterized protein</fullName>
    </submittedName>
</protein>
<gene>
    <name evidence="2" type="ORF">Tb10.6k15.1430</name>
</gene>
<evidence type="ECO:0000313" key="3">
    <source>
        <dbReference type="Proteomes" id="UP000008524"/>
    </source>
</evidence>
<dbReference type="VEuPathDB" id="TriTrypDB:Tb927.10.9000"/>
<dbReference type="GO" id="GO:0000963">
    <property type="term" value="P:mitochondrial RNA processing"/>
    <property type="evidence" value="ECO:0000315"/>
    <property type="project" value="GeneDB"/>
</dbReference>
<dbReference type="PaxDb" id="5691-EAN78296"/>
<dbReference type="OMA" id="GFNAIIR"/>
<dbReference type="GeneID" id="3662257"/>
<feature type="compositionally biased region" description="Polar residues" evidence="1">
    <location>
        <begin position="49"/>
        <end position="65"/>
    </location>
</feature>
<dbReference type="CDD" id="cd23515">
    <property type="entry name" value="MPSS2"/>
    <property type="match status" value="1"/>
</dbReference>
<dbReference type="eggNOG" id="ENOG502RCRT">
    <property type="taxonomic scope" value="Eukaryota"/>
</dbReference>
<sequence>MGLPFLCHTRVCLFSNKIPFVLCGSRFAPATLHAHHTAAGGGETLNFPELSSPSTSKEPSVGSDSPQKKNKKQAFDALARWCGGHQQLLMRIQQSAEDTSAGVVFETPLTEVDSAAIRWLQGSTEQLTCGQSLLVCSFVCEVLYCQLNSASGGIGVEEAQRLQIHALTNRIAALLQRADESNKLESQPLSVLMSCAYVVQRLKYVDNPLFGETQRSLVKVPPSIMFALLHKLRGDGLGKLFQLDERTATDVCLSFLFIATEEHRQAFFSSGDAALVSNVLRRLVRHTASKTRRMRIQKEGDIIDLLTVDSPSDGDARQTPVCTSGTGFTSPSMRECAMIMQNVSFSSPSNRLELLLYLLCVRRNLAQCSLKDIELVPTVLSTVANIRSAEACSIRKKIISQLWLPENNPTLVAQLLVHSGESIPRYVTYLQGVPPSKLSPGDATQVILCAGTYLSYESLQLYIMAALRDIMPSSSLITLGAETTSASVPATASVPTRVPACDSLETVLSVLLMRVEEKGGSLSEVEKDACMEYIRRLNELIDWCASAPTSSPKLALQRLMLLTKLFNRGLVVHAPETVVELAVQSLQLDPGNTMMNTLKCVSEALPLVSDDKKRSIIIEKMISYSGTRTTSSVIRFLLLLAPLVDADSPHSCELVEQLLKFHTLNPHKLRQASVEGVAKGIDVYTLLLINGIDFLLASGDWRSSPSQLQNVITTWVRDYTLYVMDPARKQKIDDGTAAHVAPATKGEKTDVVQHQQPSRLNEGGELPTLSGPNDDELEQVFTCLLRAGVKLPHAFSSELLSRIHRLQAKQNPADGTDQQVVFPLPAHFVFCCKLDVPVEVSVTPEMMKYHIDACDYRIIHCVITAFFSAAGTFKHNINDLLLCNMRLASRSFELFIQRLGEEASRSFRPATVSSVVANTLRFVVNHITKQERCQRVLRKLNEKGGIEAGEELEGDRSLIVEHTRLGELLTRMIAYLSGAHVKNVGLSVLDRLSLLSPACGEYLMMRLSTQLSEFTQVELLYLVQKYPKSQDLVAELLGKSDLVSSMDFGDYMRVMRNLPMSINALVIGAHLPGLNFQWCTRILSSLSVRHESVPLHLLASVLRRLNDVTESATLTDRNIAFVVLQKYLQFDQTSGDGGDLEERQRLIKCSCDKLLVLSRINSLDTLKEFLVEFPEALSGVICESLSKHVVQHIVGGLLKDLDGLLTLCRLLHRHKLLTSDVKVAIVDGFFMKTLQSEVEGRANIEGESSQGLQPLNSLRGASLKTTHPVSNVLALALLLSDGPLHFPGASNSSSTICGDNERCAVSSMFQVVKESYTSPRDRLLIANTLVGQKGPNALTVVAKEICTELIENCESVTSNDFSRLLQCISRLKCWSELDLANSRFDEVFQRSCTQADAHSRCVAFRAVSFEADIFRRYESFMIPLLQETVDVMSNEDLETVLSSVLSLPFTEALESLIDAIGTRLLRMIDQCRRSALIRLLQCHAVFGIQDDALVSICVATLTDQCGRDFRLDTAQVLALLQAAVDLDFFLPPKLVTSCFTWLEHHVENMTITQLGHAVRLAVDVEVGYTAAVHTLTLRALEQRDAIRSNASFREAVEMLCDEFSAEIPWHLRAPVLRRRYQSERLLEYLDKRRLAVDSTVA</sequence>
<dbReference type="KEGG" id="tbr:Tb10.6k15.1430"/>
<reference evidence="2 3" key="1">
    <citation type="journal article" date="2005" name="Science">
        <title>Comparative genomics of trypanosomatid parasitic protozoa.</title>
        <authorList>
            <person name="El-Sayed N.M."/>
            <person name="Myler P.J."/>
            <person name="Blandin G."/>
            <person name="Berriman M."/>
            <person name="Crabtree J."/>
            <person name="Aggarwal G."/>
            <person name="Caler E."/>
            <person name="Renauld H."/>
            <person name="Worthey E.A."/>
            <person name="Hertz-Fowler C."/>
            <person name="Ghedin E."/>
            <person name="Peacock C."/>
            <person name="Bartholomeu D.C."/>
            <person name="Haas B.J."/>
            <person name="Tran A.N."/>
            <person name="Wortman J.R."/>
            <person name="Alsmark U.C."/>
            <person name="Angiuoli S."/>
            <person name="Anupama A."/>
            <person name="Badger J."/>
            <person name="Bringaud F."/>
            <person name="Cadag E."/>
            <person name="Carlton J.M."/>
            <person name="Cerqueira G.C."/>
            <person name="Creasy T."/>
            <person name="Delcher A.L."/>
            <person name="Djikeng A."/>
            <person name="Embley T.M."/>
            <person name="Hauser C."/>
            <person name="Ivens A.C."/>
            <person name="Kummerfeld S.K."/>
            <person name="Pereira-Leal J.B."/>
            <person name="Nilsson D."/>
            <person name="Peterson J."/>
            <person name="Salzberg S.L."/>
            <person name="Shallom J."/>
            <person name="Silva J.C."/>
            <person name="Sundaram J."/>
            <person name="Westenberger S."/>
            <person name="White O."/>
            <person name="Melville S.E."/>
            <person name="Donelson J.E."/>
            <person name="Andersson B."/>
            <person name="Stuart K.D."/>
            <person name="Hall N."/>
        </authorList>
    </citation>
    <scope>NUCLEOTIDE SEQUENCE [LARGE SCALE GENOMIC DNA]</scope>
    <source>
        <strain evidence="2 3">927/4 GUTat10.1</strain>
    </source>
</reference>
<name>Q38A74_TRYB2</name>
<accession>Q38A74</accession>
<keyword evidence="3" id="KW-1185">Reference proteome</keyword>
<dbReference type="OrthoDB" id="278628at2759"/>
<feature type="region of interest" description="Disordered" evidence="1">
    <location>
        <begin position="745"/>
        <end position="771"/>
    </location>
</feature>
<dbReference type="InParanoid" id="Q38A74"/>
<evidence type="ECO:0000313" key="2">
    <source>
        <dbReference type="EMBL" id="EAN78296.1"/>
    </source>
</evidence>
<dbReference type="AlphaFoldDB" id="Q38A74"/>
<dbReference type="STRING" id="185431.Q38A74"/>
<evidence type="ECO:0000256" key="1">
    <source>
        <dbReference type="SAM" id="MobiDB-lite"/>
    </source>
</evidence>
<feature type="region of interest" description="Disordered" evidence="1">
    <location>
        <begin position="43"/>
        <end position="69"/>
    </location>
</feature>
<proteinExistence type="predicted"/>
<organism evidence="2 3">
    <name type="scientific">Trypanosoma brucei brucei (strain 927/4 GUTat10.1)</name>
    <dbReference type="NCBI Taxonomy" id="185431"/>
    <lineage>
        <taxon>Eukaryota</taxon>
        <taxon>Discoba</taxon>
        <taxon>Euglenozoa</taxon>
        <taxon>Kinetoplastea</taxon>
        <taxon>Metakinetoplastina</taxon>
        <taxon>Trypanosomatida</taxon>
        <taxon>Trypanosomatidae</taxon>
        <taxon>Trypanosoma</taxon>
    </lineage>
</organism>